<dbReference type="RefSeq" id="WP_200696549.1">
    <property type="nucleotide sequence ID" value="NZ_JAVREX010000001.1"/>
</dbReference>
<keyword evidence="2" id="KW-1185">Reference proteome</keyword>
<accession>A0ABU2RDK2</accession>
<dbReference type="Proteomes" id="UP001183777">
    <property type="component" value="Unassembled WGS sequence"/>
</dbReference>
<name>A0ABU2RDK2_9ACTN</name>
<evidence type="ECO:0000313" key="1">
    <source>
        <dbReference type="EMBL" id="MDT0426666.1"/>
    </source>
</evidence>
<protein>
    <submittedName>
        <fullName evidence="1">Uncharacterized protein</fullName>
    </submittedName>
</protein>
<organism evidence="1 2">
    <name type="scientific">Streptomyces salyersiae</name>
    <dbReference type="NCBI Taxonomy" id="3075530"/>
    <lineage>
        <taxon>Bacteria</taxon>
        <taxon>Bacillati</taxon>
        <taxon>Actinomycetota</taxon>
        <taxon>Actinomycetes</taxon>
        <taxon>Kitasatosporales</taxon>
        <taxon>Streptomycetaceae</taxon>
        <taxon>Streptomyces</taxon>
    </lineage>
</organism>
<sequence length="80" mass="9118">MNRVNNTLAVRAEDLNDSYVGEHFSYEHPRTGVELHARIAAIQSNGRYMNIYLDGLMTNGTTDVLTVGDWEELYFPPIED</sequence>
<gene>
    <name evidence="1" type="ORF">RM649_03260</name>
</gene>
<evidence type="ECO:0000313" key="2">
    <source>
        <dbReference type="Proteomes" id="UP001183777"/>
    </source>
</evidence>
<comment type="caution">
    <text evidence="1">The sequence shown here is derived from an EMBL/GenBank/DDBJ whole genome shotgun (WGS) entry which is preliminary data.</text>
</comment>
<proteinExistence type="predicted"/>
<dbReference type="EMBL" id="JAVREX010000001">
    <property type="protein sequence ID" value="MDT0426666.1"/>
    <property type="molecule type" value="Genomic_DNA"/>
</dbReference>
<reference evidence="2" key="1">
    <citation type="submission" date="2023-07" db="EMBL/GenBank/DDBJ databases">
        <title>30 novel species of actinomycetes from the DSMZ collection.</title>
        <authorList>
            <person name="Nouioui I."/>
        </authorList>
    </citation>
    <scope>NUCLEOTIDE SEQUENCE [LARGE SCALE GENOMIC DNA]</scope>
    <source>
        <strain evidence="2">DSM 41770</strain>
    </source>
</reference>